<proteinExistence type="predicted"/>
<comment type="caution">
    <text evidence="2">The sequence shown here is derived from an EMBL/GenBank/DDBJ whole genome shotgun (WGS) entry which is preliminary data.</text>
</comment>
<gene>
    <name evidence="2" type="ORF">B0T20DRAFT_397346</name>
</gene>
<organism evidence="2 3">
    <name type="scientific">Sordaria brevicollis</name>
    <dbReference type="NCBI Taxonomy" id="83679"/>
    <lineage>
        <taxon>Eukaryota</taxon>
        <taxon>Fungi</taxon>
        <taxon>Dikarya</taxon>
        <taxon>Ascomycota</taxon>
        <taxon>Pezizomycotina</taxon>
        <taxon>Sordariomycetes</taxon>
        <taxon>Sordariomycetidae</taxon>
        <taxon>Sordariales</taxon>
        <taxon>Sordariaceae</taxon>
        <taxon>Sordaria</taxon>
    </lineage>
</organism>
<name>A0AAE0U325_SORBR</name>
<protein>
    <submittedName>
        <fullName evidence="2">Uncharacterized protein</fullName>
    </submittedName>
</protein>
<evidence type="ECO:0000313" key="3">
    <source>
        <dbReference type="Proteomes" id="UP001281003"/>
    </source>
</evidence>
<dbReference type="EMBL" id="JAUTDP010000014">
    <property type="protein sequence ID" value="KAK3389031.1"/>
    <property type="molecule type" value="Genomic_DNA"/>
</dbReference>
<keyword evidence="3" id="KW-1185">Reference proteome</keyword>
<dbReference type="AlphaFoldDB" id="A0AAE0U325"/>
<dbReference type="Proteomes" id="UP001281003">
    <property type="component" value="Unassembled WGS sequence"/>
</dbReference>
<reference evidence="2" key="1">
    <citation type="journal article" date="2023" name="Mol. Phylogenet. Evol.">
        <title>Genome-scale phylogeny and comparative genomics of the fungal order Sordariales.</title>
        <authorList>
            <person name="Hensen N."/>
            <person name="Bonometti L."/>
            <person name="Westerberg I."/>
            <person name="Brannstrom I.O."/>
            <person name="Guillou S."/>
            <person name="Cros-Aarteil S."/>
            <person name="Calhoun S."/>
            <person name="Haridas S."/>
            <person name="Kuo A."/>
            <person name="Mondo S."/>
            <person name="Pangilinan J."/>
            <person name="Riley R."/>
            <person name="LaButti K."/>
            <person name="Andreopoulos B."/>
            <person name="Lipzen A."/>
            <person name="Chen C."/>
            <person name="Yan M."/>
            <person name="Daum C."/>
            <person name="Ng V."/>
            <person name="Clum A."/>
            <person name="Steindorff A."/>
            <person name="Ohm R.A."/>
            <person name="Martin F."/>
            <person name="Silar P."/>
            <person name="Natvig D.O."/>
            <person name="Lalanne C."/>
            <person name="Gautier V."/>
            <person name="Ament-Velasquez S.L."/>
            <person name="Kruys A."/>
            <person name="Hutchinson M.I."/>
            <person name="Powell A.J."/>
            <person name="Barry K."/>
            <person name="Miller A.N."/>
            <person name="Grigoriev I.V."/>
            <person name="Debuchy R."/>
            <person name="Gladieux P."/>
            <person name="Hiltunen Thoren M."/>
            <person name="Johannesson H."/>
        </authorList>
    </citation>
    <scope>NUCLEOTIDE SEQUENCE</scope>
    <source>
        <strain evidence="2">FGSC 1904</strain>
    </source>
</reference>
<keyword evidence="1" id="KW-0472">Membrane</keyword>
<keyword evidence="1" id="KW-0812">Transmembrane</keyword>
<evidence type="ECO:0000313" key="2">
    <source>
        <dbReference type="EMBL" id="KAK3389031.1"/>
    </source>
</evidence>
<keyword evidence="1" id="KW-1133">Transmembrane helix</keyword>
<feature type="transmembrane region" description="Helical" evidence="1">
    <location>
        <begin position="255"/>
        <end position="275"/>
    </location>
</feature>
<reference evidence="2" key="2">
    <citation type="submission" date="2023-07" db="EMBL/GenBank/DDBJ databases">
        <authorList>
            <consortium name="Lawrence Berkeley National Laboratory"/>
            <person name="Haridas S."/>
            <person name="Hensen N."/>
            <person name="Bonometti L."/>
            <person name="Westerberg I."/>
            <person name="Brannstrom I.O."/>
            <person name="Guillou S."/>
            <person name="Cros-Aarteil S."/>
            <person name="Calhoun S."/>
            <person name="Kuo A."/>
            <person name="Mondo S."/>
            <person name="Pangilinan J."/>
            <person name="Riley R."/>
            <person name="LaButti K."/>
            <person name="Andreopoulos B."/>
            <person name="Lipzen A."/>
            <person name="Chen C."/>
            <person name="Yanf M."/>
            <person name="Daum C."/>
            <person name="Ng V."/>
            <person name="Clum A."/>
            <person name="Steindorff A."/>
            <person name="Ohm R."/>
            <person name="Martin F."/>
            <person name="Silar P."/>
            <person name="Natvig D."/>
            <person name="Lalanne C."/>
            <person name="Gautier V."/>
            <person name="Ament-velasquez S.L."/>
            <person name="Kruys A."/>
            <person name="Hutchinson M.I."/>
            <person name="Powell A.J."/>
            <person name="Barry K."/>
            <person name="Miller A.N."/>
            <person name="Grigoriev I.V."/>
            <person name="Debuchy R."/>
            <person name="Gladieux P."/>
            <person name="Thoren M.H."/>
            <person name="Johannesson H."/>
        </authorList>
    </citation>
    <scope>NUCLEOTIDE SEQUENCE</scope>
    <source>
        <strain evidence="2">FGSC 1904</strain>
    </source>
</reference>
<sequence length="304" mass="35066">MNRKGFGREKSVAVAEIRDGTRRTWWLTVTRQRSKWSMVDGPRPQIQLLFNPNRATFDVPRSTLYFAWSERVQPNSSADSSINSQPVEAVEAVGCDDGAPGVVKLERELQTFLHQTSLRSVGGNDGNLNGVVFSPRLLGLRFGGREALWWYGRQNIEKPHEKRDRSLYVETRSGCCREYCVFPGFLFGVLGLQRRCHGEFVLDTRFPLKCAHNCSIATTNHSCSRFGYEVVDITNSAHRISLLLRVGIVYRTGRNLIIIYILIILLYTNLILYYYCKSGRYTKVYISILSYFNRGFYRRRTSFW</sequence>
<accession>A0AAE0U325</accession>
<evidence type="ECO:0000256" key="1">
    <source>
        <dbReference type="SAM" id="Phobius"/>
    </source>
</evidence>